<keyword evidence="11" id="KW-0472">Membrane</keyword>
<evidence type="ECO:0000259" key="13">
    <source>
        <dbReference type="PROSITE" id="PS50885"/>
    </source>
</evidence>
<keyword evidence="9" id="KW-0902">Two-component regulatory system</keyword>
<evidence type="ECO:0000256" key="10">
    <source>
        <dbReference type="SAM" id="MobiDB-lite"/>
    </source>
</evidence>
<dbReference type="InterPro" id="IPR005467">
    <property type="entry name" value="His_kinase_dom"/>
</dbReference>
<keyword evidence="11" id="KW-1133">Transmembrane helix</keyword>
<dbReference type="SMART" id="SM00388">
    <property type="entry name" value="HisKA"/>
    <property type="match status" value="1"/>
</dbReference>
<feature type="compositionally biased region" description="Low complexity" evidence="10">
    <location>
        <begin position="23"/>
        <end position="34"/>
    </location>
</feature>
<dbReference type="PROSITE" id="PS50109">
    <property type="entry name" value="HIS_KIN"/>
    <property type="match status" value="1"/>
</dbReference>
<evidence type="ECO:0000256" key="8">
    <source>
        <dbReference type="ARBA" id="ARBA00022840"/>
    </source>
</evidence>
<dbReference type="InterPro" id="IPR004358">
    <property type="entry name" value="Sig_transdc_His_kin-like_C"/>
</dbReference>
<comment type="subcellular location">
    <subcellularLocation>
        <location evidence="2">Membrane</location>
    </subcellularLocation>
</comment>
<feature type="domain" description="HAMP" evidence="13">
    <location>
        <begin position="338"/>
        <end position="390"/>
    </location>
</feature>
<reference evidence="14 15" key="1">
    <citation type="journal article" date="2003" name="Proc. Natl. Acad. Sci. U.S.A.">
        <title>Complete genome sequence of the marine planctomycete Pirellula sp. strain 1.</title>
        <authorList>
            <person name="Gloeckner F.O."/>
            <person name="Kube M."/>
            <person name="Bauer M."/>
            <person name="Teeling H."/>
            <person name="Lombardot T."/>
            <person name="Ludwig W."/>
            <person name="Gade D."/>
            <person name="Beck A."/>
            <person name="Borzym K."/>
            <person name="Heitmann K."/>
            <person name="Rabus R."/>
            <person name="Schlesner H."/>
            <person name="Amann R."/>
            <person name="Reinhardt R."/>
        </authorList>
    </citation>
    <scope>NUCLEOTIDE SEQUENCE [LARGE SCALE GENOMIC DNA]</scope>
    <source>
        <strain evidence="15">DSM 10527 / NCIMB 13988 / SH1</strain>
    </source>
</reference>
<dbReference type="KEGG" id="rba:RB2728"/>
<feature type="domain" description="Histidine kinase" evidence="12">
    <location>
        <begin position="425"/>
        <end position="649"/>
    </location>
</feature>
<dbReference type="Gene3D" id="6.10.340.10">
    <property type="match status" value="1"/>
</dbReference>
<evidence type="ECO:0000256" key="5">
    <source>
        <dbReference type="ARBA" id="ARBA00022679"/>
    </source>
</evidence>
<dbReference type="Pfam" id="PF00512">
    <property type="entry name" value="HisKA"/>
    <property type="match status" value="1"/>
</dbReference>
<keyword evidence="5" id="KW-0808">Transferase</keyword>
<dbReference type="Gene3D" id="1.10.287.130">
    <property type="match status" value="1"/>
</dbReference>
<keyword evidence="15" id="KW-1185">Reference proteome</keyword>
<accession>Q7UVC2</accession>
<dbReference type="SUPFAM" id="SSF47384">
    <property type="entry name" value="Homodimeric domain of signal transducing histidine kinase"/>
    <property type="match status" value="1"/>
</dbReference>
<dbReference type="InterPro" id="IPR036890">
    <property type="entry name" value="HATPase_C_sf"/>
</dbReference>
<dbReference type="GO" id="GO:0000155">
    <property type="term" value="F:phosphorelay sensor kinase activity"/>
    <property type="evidence" value="ECO:0000318"/>
    <property type="project" value="GO_Central"/>
</dbReference>
<evidence type="ECO:0000256" key="3">
    <source>
        <dbReference type="ARBA" id="ARBA00012438"/>
    </source>
</evidence>
<dbReference type="eggNOG" id="COG3850">
    <property type="taxonomic scope" value="Bacteria"/>
</dbReference>
<dbReference type="CDD" id="cd06225">
    <property type="entry name" value="HAMP"/>
    <property type="match status" value="1"/>
</dbReference>
<dbReference type="InterPro" id="IPR036097">
    <property type="entry name" value="HisK_dim/P_sf"/>
</dbReference>
<keyword evidence="11" id="KW-0812">Transmembrane</keyword>
<feature type="region of interest" description="Disordered" evidence="10">
    <location>
        <begin position="1"/>
        <end position="89"/>
    </location>
</feature>
<dbReference type="eggNOG" id="COG4191">
    <property type="taxonomic scope" value="Bacteria"/>
</dbReference>
<dbReference type="STRING" id="243090.RB2728"/>
<dbReference type="Pfam" id="PF00672">
    <property type="entry name" value="HAMP"/>
    <property type="match status" value="1"/>
</dbReference>
<dbReference type="InParanoid" id="Q7UVC2"/>
<dbReference type="AlphaFoldDB" id="Q7UVC2"/>
<dbReference type="GO" id="GO:0016020">
    <property type="term" value="C:membrane"/>
    <property type="evidence" value="ECO:0007669"/>
    <property type="project" value="UniProtKB-SubCell"/>
</dbReference>
<dbReference type="GO" id="GO:0007165">
    <property type="term" value="P:signal transduction"/>
    <property type="evidence" value="ECO:0000318"/>
    <property type="project" value="GO_Central"/>
</dbReference>
<dbReference type="PATRIC" id="fig|243090.15.peg.1254"/>
<dbReference type="Gene3D" id="3.30.565.10">
    <property type="entry name" value="Histidine kinase-like ATPase, C-terminal domain"/>
    <property type="match status" value="1"/>
</dbReference>
<feature type="transmembrane region" description="Helical" evidence="11">
    <location>
        <begin position="313"/>
        <end position="336"/>
    </location>
</feature>
<dbReference type="EMBL" id="BX294137">
    <property type="protein sequence ID" value="CAD72803.1"/>
    <property type="molecule type" value="Genomic_DNA"/>
</dbReference>
<evidence type="ECO:0000256" key="2">
    <source>
        <dbReference type="ARBA" id="ARBA00004370"/>
    </source>
</evidence>
<sequence>MRKNGPHEASSLSATHPTASLFGSGSDESSAGDATISMSNRDAVPDSVVEPLFASSQSAGGANSPGGADPAAGEQAAAEKSATNWSRRIPRLRTDSRVWRLAPRGKFPKIGSIQVKLLTGTLVLVALVITLGGVGIVGLYQYRNLADAISSRAKELPMATQIAQAAAKARDSNTRLCQMRAQATMIDPFGMPHSNLQMENDEFHNTINELDSALGRYSTMVTAKIEQPQEVEAGSTLINPETQLASLDTIRSILTEIQKNQNNLDYLVIDRRSSRNKMGETLDELVGKTRAHLVLIHGQMAAFSDHVKGRYRLGIGIAWVAFAAAMVIAAVMVWVFQTSVLAPFNNLVIGARLVSRGQFGHRIDLGTGDELGELAVILNEMTDRFQNSMAHIEKMCDELDQEVKVRSQEVIRNEQLAGVGFLAAGFAHEINNPMAAIAWSAEAIESRMNDLMMLPDDERLLDSEMTENWRENLQRIEGEAFRCKSIIEKMLLFSRMGQVEKTSFDIVPLVNDVIEMVGTLGKYKCQSLRLFGDETAIVYANDQEIRQVILNLVTNALESVDCDGDVSIYIHQGPKTSTVRVKDTGCGMSAEVQAHLFEPFFTRRRDGTGTGLGLSISHRIVCQHGGQLSARSEGENRGSEFELRLPIAAITEEVTSPAYESWKFQDAQQTQAA</sequence>
<dbReference type="Pfam" id="PF02518">
    <property type="entry name" value="HATPase_c"/>
    <property type="match status" value="1"/>
</dbReference>
<dbReference type="Proteomes" id="UP000001025">
    <property type="component" value="Chromosome"/>
</dbReference>
<feature type="transmembrane region" description="Helical" evidence="11">
    <location>
        <begin position="117"/>
        <end position="142"/>
    </location>
</feature>
<evidence type="ECO:0000313" key="14">
    <source>
        <dbReference type="EMBL" id="CAD72803.1"/>
    </source>
</evidence>
<evidence type="ECO:0000313" key="15">
    <source>
        <dbReference type="Proteomes" id="UP000001025"/>
    </source>
</evidence>
<dbReference type="PRINTS" id="PR00344">
    <property type="entry name" value="BCTRLSENSOR"/>
</dbReference>
<dbReference type="InterPro" id="IPR003661">
    <property type="entry name" value="HisK_dim/P_dom"/>
</dbReference>
<comment type="catalytic activity">
    <reaction evidence="1">
        <text>ATP + protein L-histidine = ADP + protein N-phospho-L-histidine.</text>
        <dbReference type="EC" id="2.7.13.3"/>
    </reaction>
</comment>
<dbReference type="SUPFAM" id="SSF55874">
    <property type="entry name" value="ATPase domain of HSP90 chaperone/DNA topoisomerase II/histidine kinase"/>
    <property type="match status" value="1"/>
</dbReference>
<dbReference type="GO" id="GO:0005524">
    <property type="term" value="F:ATP binding"/>
    <property type="evidence" value="ECO:0007669"/>
    <property type="project" value="UniProtKB-KW"/>
</dbReference>
<evidence type="ECO:0000256" key="6">
    <source>
        <dbReference type="ARBA" id="ARBA00022741"/>
    </source>
</evidence>
<keyword evidence="6" id="KW-0547">Nucleotide-binding</keyword>
<evidence type="ECO:0000256" key="9">
    <source>
        <dbReference type="ARBA" id="ARBA00023012"/>
    </source>
</evidence>
<dbReference type="InterPro" id="IPR003594">
    <property type="entry name" value="HATPase_dom"/>
</dbReference>
<protein>
    <recommendedName>
        <fullName evidence="3">histidine kinase</fullName>
        <ecNumber evidence="3">2.7.13.3</ecNumber>
    </recommendedName>
</protein>
<organism evidence="14 15">
    <name type="scientific">Rhodopirellula baltica (strain DSM 10527 / NCIMB 13988 / SH1)</name>
    <dbReference type="NCBI Taxonomy" id="243090"/>
    <lineage>
        <taxon>Bacteria</taxon>
        <taxon>Pseudomonadati</taxon>
        <taxon>Planctomycetota</taxon>
        <taxon>Planctomycetia</taxon>
        <taxon>Pirellulales</taxon>
        <taxon>Pirellulaceae</taxon>
        <taxon>Rhodopirellula</taxon>
    </lineage>
</organism>
<evidence type="ECO:0000259" key="12">
    <source>
        <dbReference type="PROSITE" id="PS50109"/>
    </source>
</evidence>
<dbReference type="PANTHER" id="PTHR43065:SF46">
    <property type="entry name" value="C4-DICARBOXYLATE TRANSPORT SENSOR PROTEIN DCTB"/>
    <property type="match status" value="1"/>
</dbReference>
<name>Q7UVC2_RHOBA</name>
<dbReference type="SUPFAM" id="SSF158472">
    <property type="entry name" value="HAMP domain-like"/>
    <property type="match status" value="1"/>
</dbReference>
<evidence type="ECO:0000256" key="4">
    <source>
        <dbReference type="ARBA" id="ARBA00022553"/>
    </source>
</evidence>
<dbReference type="SMART" id="SM00304">
    <property type="entry name" value="HAMP"/>
    <property type="match status" value="1"/>
</dbReference>
<keyword evidence="8" id="KW-0067">ATP-binding</keyword>
<dbReference type="EnsemblBacteria" id="CAD72803">
    <property type="protein sequence ID" value="CAD72803"/>
    <property type="gene ID" value="RB2728"/>
</dbReference>
<evidence type="ECO:0000256" key="7">
    <source>
        <dbReference type="ARBA" id="ARBA00022777"/>
    </source>
</evidence>
<dbReference type="InterPro" id="IPR003660">
    <property type="entry name" value="HAMP_dom"/>
</dbReference>
<keyword evidence="7 14" id="KW-0418">Kinase</keyword>
<dbReference type="CDD" id="cd00075">
    <property type="entry name" value="HATPase"/>
    <property type="match status" value="1"/>
</dbReference>
<gene>
    <name evidence="14" type="ordered locus">RB2728</name>
</gene>
<dbReference type="PROSITE" id="PS50885">
    <property type="entry name" value="HAMP"/>
    <property type="match status" value="1"/>
</dbReference>
<evidence type="ECO:0000256" key="11">
    <source>
        <dbReference type="SAM" id="Phobius"/>
    </source>
</evidence>
<dbReference type="OrthoDB" id="226486at2"/>
<keyword evidence="4" id="KW-0597">Phosphoprotein</keyword>
<feature type="compositionally biased region" description="Low complexity" evidence="10">
    <location>
        <begin position="65"/>
        <end position="79"/>
    </location>
</feature>
<dbReference type="CDD" id="cd00082">
    <property type="entry name" value="HisKA"/>
    <property type="match status" value="1"/>
</dbReference>
<dbReference type="PANTHER" id="PTHR43065">
    <property type="entry name" value="SENSOR HISTIDINE KINASE"/>
    <property type="match status" value="1"/>
</dbReference>
<dbReference type="HOGENOM" id="CLU_026370_0_0_0"/>
<proteinExistence type="predicted"/>
<dbReference type="EC" id="2.7.13.3" evidence="3"/>
<dbReference type="SMART" id="SM00387">
    <property type="entry name" value="HATPase_c"/>
    <property type="match status" value="1"/>
</dbReference>
<evidence type="ECO:0000256" key="1">
    <source>
        <dbReference type="ARBA" id="ARBA00000085"/>
    </source>
</evidence>